<feature type="transmembrane region" description="Helical" evidence="3">
    <location>
        <begin position="240"/>
        <end position="262"/>
    </location>
</feature>
<dbReference type="GO" id="GO:0005634">
    <property type="term" value="C:nucleus"/>
    <property type="evidence" value="ECO:0007669"/>
    <property type="project" value="TreeGrafter"/>
</dbReference>
<keyword evidence="1" id="KW-0547">Nucleotide-binding</keyword>
<name>A0A0R3PMV2_ANGCS</name>
<evidence type="ECO:0000313" key="4">
    <source>
        <dbReference type="EMBL" id="VDM57863.1"/>
    </source>
</evidence>
<dbReference type="PANTHER" id="PTHR48103">
    <property type="entry name" value="MIDASIN-RELATED"/>
    <property type="match status" value="1"/>
</dbReference>
<keyword evidence="3" id="KW-0472">Membrane</keyword>
<accession>A0A0R3PMV2</accession>
<dbReference type="Proteomes" id="UP000267027">
    <property type="component" value="Unassembled WGS sequence"/>
</dbReference>
<dbReference type="GO" id="GO:0000027">
    <property type="term" value="P:ribosomal large subunit assembly"/>
    <property type="evidence" value="ECO:0007669"/>
    <property type="project" value="TreeGrafter"/>
</dbReference>
<dbReference type="GO" id="GO:0000055">
    <property type="term" value="P:ribosomal large subunit export from nucleus"/>
    <property type="evidence" value="ECO:0007669"/>
    <property type="project" value="TreeGrafter"/>
</dbReference>
<keyword evidence="3" id="KW-0812">Transmembrane</keyword>
<reference evidence="6" key="1">
    <citation type="submission" date="2017-02" db="UniProtKB">
        <authorList>
            <consortium name="WormBaseParasite"/>
        </authorList>
    </citation>
    <scope>IDENTIFICATION</scope>
</reference>
<dbReference type="STRING" id="334426.A0A0R3PMV2"/>
<dbReference type="PANTHER" id="PTHR48103:SF2">
    <property type="entry name" value="MIDASIN"/>
    <property type="match status" value="1"/>
</dbReference>
<dbReference type="EMBL" id="UYYA01003933">
    <property type="protein sequence ID" value="VDM57863.1"/>
    <property type="molecule type" value="Genomic_DNA"/>
</dbReference>
<dbReference type="WBParaSite" id="ACOC_0000627701-mRNA-1">
    <property type="protein sequence ID" value="ACOC_0000627701-mRNA-1"/>
    <property type="gene ID" value="ACOC_0000627701"/>
</dbReference>
<dbReference type="InterPro" id="IPR027417">
    <property type="entry name" value="P-loop_NTPase"/>
</dbReference>
<sequence>MVNGIKRRLKTQKRKVEACYDDEATDVPWQRRKLGDVSENLIVSQESHRTNDSSSNKFGIVVTDRMVLPTREFLAYELIVALRAKQFVIVEGPIGCGKTFIASYASKHLSLPLRVMQMGDQIDSKVSFSQYFFCRVCLACTTAQKSLENFCGNRPALVRFVAVFFEVIFDFPFQIKCFQWLSEACLILLEDIDLSNVDVISTVVQLASIRSGMLPSGEILTIHEDVRIVSTVRYTLPCSLSLHFIELFATVVFLMLQVLWWFSAAEEGITVCWMVFRCE</sequence>
<proteinExistence type="predicted"/>
<evidence type="ECO:0000256" key="3">
    <source>
        <dbReference type="SAM" id="Phobius"/>
    </source>
</evidence>
<protein>
    <submittedName>
        <fullName evidence="6">AAA_5 domain-containing protein</fullName>
    </submittedName>
</protein>
<keyword evidence="5" id="KW-1185">Reference proteome</keyword>
<dbReference type="SUPFAM" id="SSF52540">
    <property type="entry name" value="P-loop containing nucleoside triphosphate hydrolases"/>
    <property type="match status" value="1"/>
</dbReference>
<reference evidence="4 5" key="2">
    <citation type="submission" date="2018-11" db="EMBL/GenBank/DDBJ databases">
        <authorList>
            <consortium name="Pathogen Informatics"/>
        </authorList>
    </citation>
    <scope>NUCLEOTIDE SEQUENCE [LARGE SCALE GENOMIC DNA]</scope>
    <source>
        <strain evidence="4 5">Costa Rica</strain>
    </source>
</reference>
<gene>
    <name evidence="4" type="ORF">ACOC_LOCUS6278</name>
</gene>
<dbReference type="GO" id="GO:0005524">
    <property type="term" value="F:ATP binding"/>
    <property type="evidence" value="ECO:0007669"/>
    <property type="project" value="UniProtKB-KW"/>
</dbReference>
<dbReference type="GO" id="GO:0030687">
    <property type="term" value="C:preribosome, large subunit precursor"/>
    <property type="evidence" value="ECO:0007669"/>
    <property type="project" value="TreeGrafter"/>
</dbReference>
<keyword evidence="3" id="KW-1133">Transmembrane helix</keyword>
<keyword evidence="2" id="KW-0067">ATP-binding</keyword>
<evidence type="ECO:0000313" key="6">
    <source>
        <dbReference type="WBParaSite" id="ACOC_0000627701-mRNA-1"/>
    </source>
</evidence>
<evidence type="ECO:0000256" key="1">
    <source>
        <dbReference type="ARBA" id="ARBA00022741"/>
    </source>
</evidence>
<evidence type="ECO:0000313" key="5">
    <source>
        <dbReference type="Proteomes" id="UP000267027"/>
    </source>
</evidence>
<dbReference type="AlphaFoldDB" id="A0A0R3PMV2"/>
<dbReference type="OrthoDB" id="422220at2759"/>
<organism evidence="6">
    <name type="scientific">Angiostrongylus costaricensis</name>
    <name type="common">Nematode worm</name>
    <dbReference type="NCBI Taxonomy" id="334426"/>
    <lineage>
        <taxon>Eukaryota</taxon>
        <taxon>Metazoa</taxon>
        <taxon>Ecdysozoa</taxon>
        <taxon>Nematoda</taxon>
        <taxon>Chromadorea</taxon>
        <taxon>Rhabditida</taxon>
        <taxon>Rhabditina</taxon>
        <taxon>Rhabditomorpha</taxon>
        <taxon>Strongyloidea</taxon>
        <taxon>Metastrongylidae</taxon>
        <taxon>Angiostrongylus</taxon>
    </lineage>
</organism>
<dbReference type="Gene3D" id="3.40.50.300">
    <property type="entry name" value="P-loop containing nucleotide triphosphate hydrolases"/>
    <property type="match status" value="1"/>
</dbReference>
<evidence type="ECO:0000256" key="2">
    <source>
        <dbReference type="ARBA" id="ARBA00022840"/>
    </source>
</evidence>